<keyword evidence="2" id="KW-1185">Reference proteome</keyword>
<gene>
    <name evidence="1" type="ORF">FGU71_07150</name>
</gene>
<protein>
    <submittedName>
        <fullName evidence="1">Uncharacterized protein</fullName>
    </submittedName>
</protein>
<dbReference type="EMBL" id="VHJK01000001">
    <property type="protein sequence ID" value="TRD11665.1"/>
    <property type="molecule type" value="Genomic_DNA"/>
</dbReference>
<accession>A0A547PC11</accession>
<dbReference type="AlphaFoldDB" id="A0A547PC11"/>
<name>A0A547PC11_9SPHN</name>
<comment type="caution">
    <text evidence="1">The sequence shown here is derived from an EMBL/GenBank/DDBJ whole genome shotgun (WGS) entry which is preliminary data.</text>
</comment>
<dbReference type="RefSeq" id="WP_142787938.1">
    <property type="nucleotide sequence ID" value="NZ_VHJK01000001.1"/>
</dbReference>
<dbReference type="OrthoDB" id="7916272at2"/>
<reference evidence="1 2" key="1">
    <citation type="submission" date="2019-06" db="EMBL/GenBank/DDBJ databases">
        <title>Erythrobacter insulae sp. nov., isolated from a tidal flat.</title>
        <authorList>
            <person name="Yoon J.-H."/>
        </authorList>
    </citation>
    <scope>NUCLEOTIDE SEQUENCE [LARGE SCALE GENOMIC DNA]</scope>
    <source>
        <strain evidence="1 2">JBTF-M21</strain>
    </source>
</reference>
<proteinExistence type="predicted"/>
<dbReference type="Proteomes" id="UP000316343">
    <property type="component" value="Unassembled WGS sequence"/>
</dbReference>
<evidence type="ECO:0000313" key="2">
    <source>
        <dbReference type="Proteomes" id="UP000316343"/>
    </source>
</evidence>
<evidence type="ECO:0000313" key="1">
    <source>
        <dbReference type="EMBL" id="TRD11665.1"/>
    </source>
</evidence>
<sequence length="88" mass="8991">MQPDPFKNSSDSLLTPAKTAFAIIPNDTTDLPTATKAVYVGSGGAVTLRAVDADADVTFTNVPSGSILPVRVQAVRESSTASDLVGLA</sequence>
<organism evidence="1 2">
    <name type="scientific">Erythrobacter insulae</name>
    <dbReference type="NCBI Taxonomy" id="2584124"/>
    <lineage>
        <taxon>Bacteria</taxon>
        <taxon>Pseudomonadati</taxon>
        <taxon>Pseudomonadota</taxon>
        <taxon>Alphaproteobacteria</taxon>
        <taxon>Sphingomonadales</taxon>
        <taxon>Erythrobacteraceae</taxon>
        <taxon>Erythrobacter/Porphyrobacter group</taxon>
        <taxon>Erythrobacter</taxon>
    </lineage>
</organism>